<comment type="subcellular location">
    <subcellularLocation>
        <location evidence="1">Cell envelope</location>
    </subcellularLocation>
</comment>
<dbReference type="AlphaFoldDB" id="E3HCJ8"/>
<dbReference type="Pfam" id="PF00496">
    <property type="entry name" value="SBP_bac_5"/>
    <property type="match status" value="1"/>
</dbReference>
<dbReference type="InterPro" id="IPR039424">
    <property type="entry name" value="SBP_5"/>
</dbReference>
<evidence type="ECO:0000256" key="4">
    <source>
        <dbReference type="ARBA" id="ARBA00022729"/>
    </source>
</evidence>
<dbReference type="CDD" id="cd08504">
    <property type="entry name" value="PBP2_OppA"/>
    <property type="match status" value="1"/>
</dbReference>
<dbReference type="Proteomes" id="UP000006875">
    <property type="component" value="Plasmid pILYOP01"/>
</dbReference>
<dbReference type="GO" id="GO:0030288">
    <property type="term" value="C:outer membrane-bounded periplasmic space"/>
    <property type="evidence" value="ECO:0007669"/>
    <property type="project" value="UniProtKB-ARBA"/>
</dbReference>
<keyword evidence="4 5" id="KW-0732">Signal</keyword>
<accession>E3HCJ8</accession>
<protein>
    <submittedName>
        <fullName evidence="7">Extracellular solute-binding protein family 5</fullName>
    </submittedName>
</protein>
<comment type="similarity">
    <text evidence="2">Belongs to the bacterial solute-binding protein 5 family.</text>
</comment>
<feature type="chain" id="PRO_5003170306" evidence="5">
    <location>
        <begin position="21"/>
        <end position="539"/>
    </location>
</feature>
<evidence type="ECO:0000259" key="6">
    <source>
        <dbReference type="Pfam" id="PF00496"/>
    </source>
</evidence>
<dbReference type="RefSeq" id="WP_013388635.1">
    <property type="nucleotide sequence ID" value="NC_014633.1"/>
</dbReference>
<dbReference type="FunFam" id="3.90.76.10:FF:000001">
    <property type="entry name" value="Oligopeptide ABC transporter substrate-binding protein"/>
    <property type="match status" value="1"/>
</dbReference>
<dbReference type="Gene3D" id="3.10.105.10">
    <property type="entry name" value="Dipeptide-binding Protein, Domain 3"/>
    <property type="match status" value="1"/>
</dbReference>
<evidence type="ECO:0000256" key="3">
    <source>
        <dbReference type="ARBA" id="ARBA00022448"/>
    </source>
</evidence>
<dbReference type="PANTHER" id="PTHR30290">
    <property type="entry name" value="PERIPLASMIC BINDING COMPONENT OF ABC TRANSPORTER"/>
    <property type="match status" value="1"/>
</dbReference>
<feature type="domain" description="Solute-binding protein family 5" evidence="6">
    <location>
        <begin position="72"/>
        <end position="455"/>
    </location>
</feature>
<geneLocation type="plasmid" evidence="7 8">
    <name>pILYOP01</name>
</geneLocation>
<dbReference type="EMBL" id="CP002282">
    <property type="protein sequence ID" value="ADO83974.1"/>
    <property type="molecule type" value="Genomic_DNA"/>
</dbReference>
<dbReference type="PIRSF" id="PIRSF002741">
    <property type="entry name" value="MppA"/>
    <property type="match status" value="1"/>
</dbReference>
<dbReference type="Gene3D" id="3.40.190.10">
    <property type="entry name" value="Periplasmic binding protein-like II"/>
    <property type="match status" value="1"/>
</dbReference>
<feature type="signal peptide" evidence="5">
    <location>
        <begin position="1"/>
        <end position="20"/>
    </location>
</feature>
<dbReference type="GO" id="GO:0043190">
    <property type="term" value="C:ATP-binding cassette (ABC) transporter complex"/>
    <property type="evidence" value="ECO:0007669"/>
    <property type="project" value="InterPro"/>
</dbReference>
<dbReference type="SUPFAM" id="SSF53850">
    <property type="entry name" value="Periplasmic binding protein-like II"/>
    <property type="match status" value="1"/>
</dbReference>
<dbReference type="KEGG" id="ipo:Ilyop_2211"/>
<dbReference type="Gene3D" id="3.90.76.10">
    <property type="entry name" value="Dipeptide-binding Protein, Domain 1"/>
    <property type="match status" value="1"/>
</dbReference>
<keyword evidence="7" id="KW-0614">Plasmid</keyword>
<dbReference type="InterPro" id="IPR000914">
    <property type="entry name" value="SBP_5_dom"/>
</dbReference>
<dbReference type="OrthoDB" id="137511at2"/>
<gene>
    <name evidence="7" type="ordered locus">Ilyop_2211</name>
</gene>
<evidence type="ECO:0000256" key="1">
    <source>
        <dbReference type="ARBA" id="ARBA00004196"/>
    </source>
</evidence>
<dbReference type="InterPro" id="IPR030678">
    <property type="entry name" value="Peptide/Ni-bd"/>
</dbReference>
<evidence type="ECO:0000313" key="7">
    <source>
        <dbReference type="EMBL" id="ADO83974.1"/>
    </source>
</evidence>
<dbReference type="GO" id="GO:0015833">
    <property type="term" value="P:peptide transport"/>
    <property type="evidence" value="ECO:0007669"/>
    <property type="project" value="TreeGrafter"/>
</dbReference>
<evidence type="ECO:0000256" key="5">
    <source>
        <dbReference type="SAM" id="SignalP"/>
    </source>
</evidence>
<evidence type="ECO:0000256" key="2">
    <source>
        <dbReference type="ARBA" id="ARBA00005695"/>
    </source>
</evidence>
<keyword evidence="3" id="KW-0813">Transport</keyword>
<dbReference type="PROSITE" id="PS51257">
    <property type="entry name" value="PROKAR_LIPOPROTEIN"/>
    <property type="match status" value="1"/>
</dbReference>
<dbReference type="FunFam" id="3.10.105.10:FF:000001">
    <property type="entry name" value="Oligopeptide ABC transporter, oligopeptide-binding protein"/>
    <property type="match status" value="1"/>
</dbReference>
<proteinExistence type="inferred from homology"/>
<evidence type="ECO:0000313" key="8">
    <source>
        <dbReference type="Proteomes" id="UP000006875"/>
    </source>
</evidence>
<organism evidence="7 8">
    <name type="scientific">Ilyobacter polytropus (strain ATCC 51220 / DSM 2926 / LMG 16218 / CuHBu1)</name>
    <dbReference type="NCBI Taxonomy" id="572544"/>
    <lineage>
        <taxon>Bacteria</taxon>
        <taxon>Fusobacteriati</taxon>
        <taxon>Fusobacteriota</taxon>
        <taxon>Fusobacteriia</taxon>
        <taxon>Fusobacteriales</taxon>
        <taxon>Fusobacteriaceae</taxon>
        <taxon>Ilyobacter</taxon>
    </lineage>
</organism>
<name>E3HCJ8_ILYPC</name>
<dbReference type="PANTHER" id="PTHR30290:SF10">
    <property type="entry name" value="PERIPLASMIC OLIGOPEPTIDE-BINDING PROTEIN-RELATED"/>
    <property type="match status" value="1"/>
</dbReference>
<sequence length="539" mass="60693">MKKHLSLVAFIMAIIFGAVACGKKAETSKKYFRLAKDVEMASMDHHLASDGLSFETIGATIEGLYGVDGAGTPIPAIAESYEVSEDGLNYTFYLRKEAKWSNGDPVTAKDFVFAWRRLVDPVIASEYNFIMDIASVKNASKVISGELKTDELGVKAVDDNTLEVNLEVPVPYFISLMSFPSFFPMNEKFVTEKGDQYAMTPDDLLANGPFKMVEWNRGYGFKLDKNPDYYDASSVKIDGVDIRIIKDNQTAALKFEKNELDMVKLSAELVDKYKSNEALTKMPAGYLWYMAPNFKNEIFSNVNARKALSHAVNKQYIVDNIMNDGSTSADFIVPVGLATGPDAKDFRATSDSYTKYDKEKALEYWNKAKSELKLDKMEIELVFDDFESNKKIAEFVQSELQVNLPGLMVSLKAQPKKNRLALMRSGDYDLGLTRWGPDFADPLTYLGMFETGNPTNYPQYSSEAYDKMIFDVSKGELASKPEARWEMMKTAEKLLVEEDAAVAPLYQRGYSFLKNPKIKNLEYHTVGISFVYKNMTIED</sequence>
<keyword evidence="8" id="KW-1185">Reference proteome</keyword>
<dbReference type="HOGENOM" id="CLU_017028_0_4_0"/>
<dbReference type="GO" id="GO:1904680">
    <property type="term" value="F:peptide transmembrane transporter activity"/>
    <property type="evidence" value="ECO:0007669"/>
    <property type="project" value="TreeGrafter"/>
</dbReference>
<reference evidence="7 8" key="1">
    <citation type="journal article" date="2010" name="Stand. Genomic Sci.">
        <title>Complete genome sequence of Ilyobacter polytropus type strain (CuHbu1).</title>
        <authorList>
            <person name="Sikorski J."/>
            <person name="Chertkov O."/>
            <person name="Lapidus A."/>
            <person name="Nolan M."/>
            <person name="Lucas S."/>
            <person name="Del Rio T.G."/>
            <person name="Tice H."/>
            <person name="Cheng J.F."/>
            <person name="Tapia R."/>
            <person name="Han C."/>
            <person name="Goodwin L."/>
            <person name="Pitluck S."/>
            <person name="Liolios K."/>
            <person name="Ivanova N."/>
            <person name="Mavromatis K."/>
            <person name="Mikhailova N."/>
            <person name="Pati A."/>
            <person name="Chen A."/>
            <person name="Palaniappan K."/>
            <person name="Land M."/>
            <person name="Hauser L."/>
            <person name="Chang Y.J."/>
            <person name="Jeffries C.D."/>
            <person name="Brambilla E."/>
            <person name="Yasawong M."/>
            <person name="Rohde M."/>
            <person name="Pukall R."/>
            <person name="Spring S."/>
            <person name="Goker M."/>
            <person name="Woyke T."/>
            <person name="Bristow J."/>
            <person name="Eisen J.A."/>
            <person name="Markowitz V."/>
            <person name="Hugenholtz P."/>
            <person name="Kyrpides N.C."/>
            <person name="Klenk H.P."/>
        </authorList>
    </citation>
    <scope>NUCLEOTIDE SEQUENCE [LARGE SCALE GENOMIC DNA]</scope>
    <source>
        <strain evidence="8">ATCC 51220 / DSM 2926 / LMG 16218 / CuHBu1</strain>
        <plasmid evidence="8">pILYOP01</plasmid>
    </source>
</reference>